<dbReference type="Proteomes" id="UP000070412">
    <property type="component" value="Unassembled WGS sequence"/>
</dbReference>
<reference evidence="6" key="2">
    <citation type="submission" date="2020-01" db="EMBL/GenBank/DDBJ databases">
        <authorList>
            <person name="Korhonen P.K.K."/>
            <person name="Guangxu M.G."/>
            <person name="Wang T.W."/>
            <person name="Stroehlein A.J.S."/>
            <person name="Young N.D."/>
            <person name="Ang C.-S.A."/>
            <person name="Fernando D.W.F."/>
            <person name="Lu H.L."/>
            <person name="Taylor S.T."/>
            <person name="Ehtesham M.E.M."/>
            <person name="Najaraj S.H.N."/>
            <person name="Harsha G.H.G."/>
            <person name="Madugundu A.M."/>
            <person name="Renuse S.R."/>
            <person name="Holt D.H."/>
            <person name="Pandey A.P."/>
            <person name="Papenfuss A.P."/>
            <person name="Gasser R.B.G."/>
            <person name="Fischer K.F."/>
        </authorList>
    </citation>
    <scope>NUCLEOTIDE SEQUENCE</scope>
    <source>
        <strain evidence="6">SSS_KF_BRIS2020</strain>
    </source>
</reference>
<evidence type="ECO:0000256" key="4">
    <source>
        <dbReference type="ARBA" id="ARBA00022691"/>
    </source>
</evidence>
<evidence type="ECO:0000313" key="8">
    <source>
        <dbReference type="Proteomes" id="UP000070412"/>
    </source>
</evidence>
<keyword evidence="8" id="KW-1185">Reference proteome</keyword>
<comment type="similarity">
    <text evidence="1">Belongs to the ANT/ATPSC lysine N-methyltransferase family.</text>
</comment>
<dbReference type="PANTHER" id="PTHR13610">
    <property type="entry name" value="METHYLTRANSFERASE DOMAIN-CONTAINING PROTEIN"/>
    <property type="match status" value="1"/>
</dbReference>
<reference evidence="7" key="3">
    <citation type="submission" date="2022-06" db="UniProtKB">
        <authorList>
            <consortium name="EnsemblMetazoa"/>
        </authorList>
    </citation>
    <scope>IDENTIFICATION</scope>
</reference>
<proteinExistence type="inferred from homology"/>
<evidence type="ECO:0000256" key="3">
    <source>
        <dbReference type="ARBA" id="ARBA00022679"/>
    </source>
</evidence>
<dbReference type="EMBL" id="WVUK01000052">
    <property type="protein sequence ID" value="KAF7494749.1"/>
    <property type="molecule type" value="Genomic_DNA"/>
</dbReference>
<dbReference type="SUPFAM" id="SSF53335">
    <property type="entry name" value="S-adenosyl-L-methionine-dependent methyltransferases"/>
    <property type="match status" value="1"/>
</dbReference>
<sequence>MSEVIEQSNRNHRILAIMAGVFGGLAIGFTALTIPFITPAFRRIVLPFVPATNTQIENVLKAIEFRRPFESPLTKELKIIDLGSGDGRVVIACAKQGWKSFGVELNLWLVLYSKFRAFRENVRQLTSFQQKNLFKIDLAEYDNIIVFGVDNLMPLIEDKIRKDCDRSRKQMKLIACRFPLPNWKSYMTFGSGVDQVWLYNYYPSYHKSYSTL</sequence>
<evidence type="ECO:0000313" key="6">
    <source>
        <dbReference type="EMBL" id="KAF7494749.1"/>
    </source>
</evidence>
<evidence type="ECO:0000256" key="5">
    <source>
        <dbReference type="SAM" id="Phobius"/>
    </source>
</evidence>
<dbReference type="GO" id="GO:1905706">
    <property type="term" value="P:regulation of mitochondrial ATP synthesis coupled proton transport"/>
    <property type="evidence" value="ECO:0007669"/>
    <property type="project" value="TreeGrafter"/>
</dbReference>
<keyword evidence="5" id="KW-1133">Transmembrane helix</keyword>
<keyword evidence="4" id="KW-0949">S-adenosyl-L-methionine</keyword>
<gene>
    <name evidence="6" type="ORF">SSS_7769</name>
</gene>
<reference evidence="8" key="1">
    <citation type="journal article" date="2020" name="PLoS Negl. Trop. Dis.">
        <title>High-quality nuclear genome for Sarcoptes scabiei-A critical resource for a neglected parasite.</title>
        <authorList>
            <person name="Korhonen P.K."/>
            <person name="Gasser R.B."/>
            <person name="Ma G."/>
            <person name="Wang T."/>
            <person name="Stroehlein A.J."/>
            <person name="Young N.D."/>
            <person name="Ang C.S."/>
            <person name="Fernando D.D."/>
            <person name="Lu H.C."/>
            <person name="Taylor S."/>
            <person name="Reynolds S.L."/>
            <person name="Mofiz E."/>
            <person name="Najaraj S.H."/>
            <person name="Gowda H."/>
            <person name="Madugundu A."/>
            <person name="Renuse S."/>
            <person name="Holt D."/>
            <person name="Pandey A."/>
            <person name="Papenfuss A.T."/>
            <person name="Fischer K."/>
        </authorList>
    </citation>
    <scope>NUCLEOTIDE SEQUENCE [LARGE SCALE GENOMIC DNA]</scope>
</reference>
<dbReference type="Gene3D" id="3.40.50.150">
    <property type="entry name" value="Vaccinia Virus protein VP39"/>
    <property type="match status" value="1"/>
</dbReference>
<dbReference type="EnsemblMetazoa" id="SSS_7769s_mrna">
    <property type="protein sequence ID" value="KAF7494749.1"/>
    <property type="gene ID" value="SSS_7769"/>
</dbReference>
<evidence type="ECO:0000256" key="1">
    <source>
        <dbReference type="ARBA" id="ARBA00010633"/>
    </source>
</evidence>
<dbReference type="InterPro" id="IPR029063">
    <property type="entry name" value="SAM-dependent_MTases_sf"/>
</dbReference>
<keyword evidence="5" id="KW-0472">Membrane</keyword>
<dbReference type="OrthoDB" id="66144at2759"/>
<dbReference type="GO" id="GO:0005739">
    <property type="term" value="C:mitochondrion"/>
    <property type="evidence" value="ECO:0007669"/>
    <property type="project" value="TreeGrafter"/>
</dbReference>
<keyword evidence="3" id="KW-0808">Transferase</keyword>
<dbReference type="GO" id="GO:0032259">
    <property type="term" value="P:methylation"/>
    <property type="evidence" value="ECO:0007669"/>
    <property type="project" value="UniProtKB-KW"/>
</dbReference>
<dbReference type="AlphaFoldDB" id="A0A834RDJ2"/>
<keyword evidence="2" id="KW-0489">Methyltransferase</keyword>
<dbReference type="PANTHER" id="PTHR13610:SF9">
    <property type="entry name" value="FI06469P"/>
    <property type="match status" value="1"/>
</dbReference>
<feature type="transmembrane region" description="Helical" evidence="5">
    <location>
        <begin position="14"/>
        <end position="37"/>
    </location>
</feature>
<protein>
    <submittedName>
        <fullName evidence="6 7">Uncharacterized protein</fullName>
    </submittedName>
</protein>
<keyword evidence="5" id="KW-0812">Transmembrane</keyword>
<dbReference type="InterPro" id="IPR026170">
    <property type="entry name" value="FAM173A/B"/>
</dbReference>
<organism evidence="6">
    <name type="scientific">Sarcoptes scabiei</name>
    <name type="common">Itch mite</name>
    <name type="synonym">Acarus scabiei</name>
    <dbReference type="NCBI Taxonomy" id="52283"/>
    <lineage>
        <taxon>Eukaryota</taxon>
        <taxon>Metazoa</taxon>
        <taxon>Ecdysozoa</taxon>
        <taxon>Arthropoda</taxon>
        <taxon>Chelicerata</taxon>
        <taxon>Arachnida</taxon>
        <taxon>Acari</taxon>
        <taxon>Acariformes</taxon>
        <taxon>Sarcoptiformes</taxon>
        <taxon>Astigmata</taxon>
        <taxon>Psoroptidia</taxon>
        <taxon>Sarcoptoidea</taxon>
        <taxon>Sarcoptidae</taxon>
        <taxon>Sarcoptinae</taxon>
        <taxon>Sarcoptes</taxon>
    </lineage>
</organism>
<evidence type="ECO:0000313" key="7">
    <source>
        <dbReference type="EnsemblMetazoa" id="KAF7494749.1"/>
    </source>
</evidence>
<evidence type="ECO:0000256" key="2">
    <source>
        <dbReference type="ARBA" id="ARBA00022603"/>
    </source>
</evidence>
<dbReference type="GO" id="GO:0016279">
    <property type="term" value="F:protein-lysine N-methyltransferase activity"/>
    <property type="evidence" value="ECO:0007669"/>
    <property type="project" value="InterPro"/>
</dbReference>
<name>A0A834RDJ2_SARSC</name>
<accession>A0A834RDJ2</accession>